<protein>
    <submittedName>
        <fullName evidence="1">Uncharacterized protein</fullName>
    </submittedName>
</protein>
<accession>A0A1I2G450</accession>
<evidence type="ECO:0000313" key="1">
    <source>
        <dbReference type="EMBL" id="SFF11777.1"/>
    </source>
</evidence>
<keyword evidence="2" id="KW-1185">Reference proteome</keyword>
<sequence>MPCSSSTAEADPWVPLKVSWEVPRLDGALYVNLTGTGGGLVELRVDGASGALFELVVVDELPTVRRDLPVALPEDSGQAAEVDRDIWEWKVTPDYREVAKRTLDRSAELGISHHAGLTTVWLGAAEPARLLRAAAVRVGVAASGELVCVSTPTPEVVDPGFNRL</sequence>
<dbReference type="Proteomes" id="UP000199645">
    <property type="component" value="Unassembled WGS sequence"/>
</dbReference>
<dbReference type="AlphaFoldDB" id="A0A1I2G450"/>
<gene>
    <name evidence="1" type="ORF">SAMN05421541_106165</name>
</gene>
<dbReference type="EMBL" id="FONV01000006">
    <property type="protein sequence ID" value="SFF11777.1"/>
    <property type="molecule type" value="Genomic_DNA"/>
</dbReference>
<reference evidence="1 2" key="1">
    <citation type="submission" date="2016-10" db="EMBL/GenBank/DDBJ databases">
        <authorList>
            <person name="de Groot N.N."/>
        </authorList>
    </citation>
    <scope>NUCLEOTIDE SEQUENCE [LARGE SCALE GENOMIC DNA]</scope>
    <source>
        <strain evidence="1 2">DSM 43019</strain>
    </source>
</reference>
<proteinExistence type="predicted"/>
<evidence type="ECO:0000313" key="2">
    <source>
        <dbReference type="Proteomes" id="UP000199645"/>
    </source>
</evidence>
<organism evidence="1 2">
    <name type="scientific">Actinoplanes philippinensis</name>
    <dbReference type="NCBI Taxonomy" id="35752"/>
    <lineage>
        <taxon>Bacteria</taxon>
        <taxon>Bacillati</taxon>
        <taxon>Actinomycetota</taxon>
        <taxon>Actinomycetes</taxon>
        <taxon>Micromonosporales</taxon>
        <taxon>Micromonosporaceae</taxon>
        <taxon>Actinoplanes</taxon>
    </lineage>
</organism>
<name>A0A1I2G450_9ACTN</name>